<reference evidence="1" key="1">
    <citation type="journal article" date="2023" name="Nat. Commun.">
        <title>Diploid and tetraploid genomes of Acorus and the evolution of monocots.</title>
        <authorList>
            <person name="Ma L."/>
            <person name="Liu K.W."/>
            <person name="Li Z."/>
            <person name="Hsiao Y.Y."/>
            <person name="Qi Y."/>
            <person name="Fu T."/>
            <person name="Tang G.D."/>
            <person name="Zhang D."/>
            <person name="Sun W.H."/>
            <person name="Liu D.K."/>
            <person name="Li Y."/>
            <person name="Chen G.Z."/>
            <person name="Liu X.D."/>
            <person name="Liao X.Y."/>
            <person name="Jiang Y.T."/>
            <person name="Yu X."/>
            <person name="Hao Y."/>
            <person name="Huang J."/>
            <person name="Zhao X.W."/>
            <person name="Ke S."/>
            <person name="Chen Y.Y."/>
            <person name="Wu W.L."/>
            <person name="Hsu J.L."/>
            <person name="Lin Y.F."/>
            <person name="Huang M.D."/>
            <person name="Li C.Y."/>
            <person name="Huang L."/>
            <person name="Wang Z.W."/>
            <person name="Zhao X."/>
            <person name="Zhong W.Y."/>
            <person name="Peng D.H."/>
            <person name="Ahmad S."/>
            <person name="Lan S."/>
            <person name="Zhang J.S."/>
            <person name="Tsai W.C."/>
            <person name="Van de Peer Y."/>
            <person name="Liu Z.J."/>
        </authorList>
    </citation>
    <scope>NUCLEOTIDE SEQUENCE</scope>
    <source>
        <strain evidence="1">CP</strain>
    </source>
</reference>
<dbReference type="EMBL" id="JAUJYO010000014">
    <property type="protein sequence ID" value="KAK1297896.1"/>
    <property type="molecule type" value="Genomic_DNA"/>
</dbReference>
<proteinExistence type="predicted"/>
<protein>
    <submittedName>
        <fullName evidence="1">Uncharacterized protein</fullName>
    </submittedName>
</protein>
<evidence type="ECO:0000313" key="2">
    <source>
        <dbReference type="Proteomes" id="UP001180020"/>
    </source>
</evidence>
<keyword evidence="2" id="KW-1185">Reference proteome</keyword>
<name>A0AAV9DAI6_ACOCL</name>
<gene>
    <name evidence="1" type="ORF">QJS10_CPB14g01601</name>
</gene>
<evidence type="ECO:0000313" key="1">
    <source>
        <dbReference type="EMBL" id="KAK1297896.1"/>
    </source>
</evidence>
<dbReference type="AlphaFoldDB" id="A0AAV9DAI6"/>
<sequence>MAEDEDSPSETNSINSAKNLQQLKILRQGKAPSKTRLMNNQKGLSKTAIALLEVIIL</sequence>
<dbReference type="Proteomes" id="UP001180020">
    <property type="component" value="Unassembled WGS sequence"/>
</dbReference>
<comment type="caution">
    <text evidence="1">The sequence shown here is derived from an EMBL/GenBank/DDBJ whole genome shotgun (WGS) entry which is preliminary data.</text>
</comment>
<reference evidence="1" key="2">
    <citation type="submission" date="2023-06" db="EMBL/GenBank/DDBJ databases">
        <authorList>
            <person name="Ma L."/>
            <person name="Liu K.-W."/>
            <person name="Li Z."/>
            <person name="Hsiao Y.-Y."/>
            <person name="Qi Y."/>
            <person name="Fu T."/>
            <person name="Tang G."/>
            <person name="Zhang D."/>
            <person name="Sun W.-H."/>
            <person name="Liu D.-K."/>
            <person name="Li Y."/>
            <person name="Chen G.-Z."/>
            <person name="Liu X.-D."/>
            <person name="Liao X.-Y."/>
            <person name="Jiang Y.-T."/>
            <person name="Yu X."/>
            <person name="Hao Y."/>
            <person name="Huang J."/>
            <person name="Zhao X.-W."/>
            <person name="Ke S."/>
            <person name="Chen Y.-Y."/>
            <person name="Wu W.-L."/>
            <person name="Hsu J.-L."/>
            <person name="Lin Y.-F."/>
            <person name="Huang M.-D."/>
            <person name="Li C.-Y."/>
            <person name="Huang L."/>
            <person name="Wang Z.-W."/>
            <person name="Zhao X."/>
            <person name="Zhong W.-Y."/>
            <person name="Peng D.-H."/>
            <person name="Ahmad S."/>
            <person name="Lan S."/>
            <person name="Zhang J.-S."/>
            <person name="Tsai W.-C."/>
            <person name="Van De Peer Y."/>
            <person name="Liu Z.-J."/>
        </authorList>
    </citation>
    <scope>NUCLEOTIDE SEQUENCE</scope>
    <source>
        <strain evidence="1">CP</strain>
        <tissue evidence="1">Leaves</tissue>
    </source>
</reference>
<organism evidence="1 2">
    <name type="scientific">Acorus calamus</name>
    <name type="common">Sweet flag</name>
    <dbReference type="NCBI Taxonomy" id="4465"/>
    <lineage>
        <taxon>Eukaryota</taxon>
        <taxon>Viridiplantae</taxon>
        <taxon>Streptophyta</taxon>
        <taxon>Embryophyta</taxon>
        <taxon>Tracheophyta</taxon>
        <taxon>Spermatophyta</taxon>
        <taxon>Magnoliopsida</taxon>
        <taxon>Liliopsida</taxon>
        <taxon>Acoraceae</taxon>
        <taxon>Acorus</taxon>
    </lineage>
</organism>
<accession>A0AAV9DAI6</accession>